<dbReference type="InterPro" id="IPR021527">
    <property type="entry name" value="DUF2795"/>
</dbReference>
<feature type="region of interest" description="Disordered" evidence="1">
    <location>
        <begin position="1"/>
        <end position="68"/>
    </location>
</feature>
<evidence type="ECO:0000313" key="2">
    <source>
        <dbReference type="EMBL" id="QKW53827.1"/>
    </source>
</evidence>
<reference evidence="2 3" key="1">
    <citation type="submission" date="2020-06" db="EMBL/GenBank/DDBJ databases">
        <title>Genome mining for natural products.</title>
        <authorList>
            <person name="Zhang B."/>
            <person name="Shi J."/>
            <person name="Ge H."/>
        </authorList>
    </citation>
    <scope>NUCLEOTIDE SEQUENCE [LARGE SCALE GENOMIC DNA]</scope>
    <source>
        <strain evidence="2 3">NA00687</strain>
    </source>
</reference>
<gene>
    <name evidence="2" type="ORF">HUT08_34525</name>
</gene>
<dbReference type="RefSeq" id="WP_176165531.1">
    <property type="nucleotide sequence ID" value="NZ_CP054929.1"/>
</dbReference>
<protein>
    <submittedName>
        <fullName evidence="2">DUF2795 domain-containing protein</fullName>
    </submittedName>
</protein>
<sequence length="132" mass="14672">MNAHENKTGPLHDDELKKRMQGELKGGHSTRAQEELEPEPPGEDQPAASRSPYTARSGSTPPGMTPEDVELRTELAQHLGRSVYPADRAKVIDTLREHHAPDRLIDTAAELPEDKRYGNVQDIMRTLGRADD</sequence>
<dbReference type="AlphaFoldDB" id="A0A7H8NH38"/>
<dbReference type="EMBL" id="CP054929">
    <property type="protein sequence ID" value="QKW53827.1"/>
    <property type="molecule type" value="Genomic_DNA"/>
</dbReference>
<proteinExistence type="predicted"/>
<evidence type="ECO:0000313" key="3">
    <source>
        <dbReference type="Proteomes" id="UP000509303"/>
    </source>
</evidence>
<feature type="compositionally biased region" description="Basic and acidic residues" evidence="1">
    <location>
        <begin position="1"/>
        <end position="34"/>
    </location>
</feature>
<dbReference type="Pfam" id="PF11387">
    <property type="entry name" value="DUF2795"/>
    <property type="match status" value="1"/>
</dbReference>
<organism evidence="2 3">
    <name type="scientific">Streptomyces buecherae</name>
    <dbReference type="NCBI Taxonomy" id="2763006"/>
    <lineage>
        <taxon>Bacteria</taxon>
        <taxon>Bacillati</taxon>
        <taxon>Actinomycetota</taxon>
        <taxon>Actinomycetes</taxon>
        <taxon>Kitasatosporales</taxon>
        <taxon>Streptomycetaceae</taxon>
        <taxon>Streptomyces</taxon>
    </lineage>
</organism>
<keyword evidence="3" id="KW-1185">Reference proteome</keyword>
<dbReference type="Proteomes" id="UP000509303">
    <property type="component" value="Chromosome"/>
</dbReference>
<name>A0A7H8NH38_9ACTN</name>
<feature type="compositionally biased region" description="Polar residues" evidence="1">
    <location>
        <begin position="51"/>
        <end position="62"/>
    </location>
</feature>
<accession>A0A7H8NH38</accession>
<evidence type="ECO:0000256" key="1">
    <source>
        <dbReference type="SAM" id="MobiDB-lite"/>
    </source>
</evidence>